<dbReference type="PROSITE" id="PS00104">
    <property type="entry name" value="EPSP_SYNTHASE_1"/>
    <property type="match status" value="1"/>
</dbReference>
<feature type="binding site" evidence="8">
    <location>
        <position position="327"/>
    </location>
    <ligand>
        <name>3-phosphoshikimate</name>
        <dbReference type="ChEBI" id="CHEBI:145989"/>
    </ligand>
</feature>
<evidence type="ECO:0000313" key="12">
    <source>
        <dbReference type="Proteomes" id="UP000639775"/>
    </source>
</evidence>
<dbReference type="GO" id="GO:0009423">
    <property type="term" value="P:chorismate biosynthetic process"/>
    <property type="evidence" value="ECO:0007669"/>
    <property type="project" value="UniProtKB-UniRule"/>
</dbReference>
<dbReference type="InterPro" id="IPR006264">
    <property type="entry name" value="EPSP_synthase"/>
</dbReference>
<evidence type="ECO:0000256" key="7">
    <source>
        <dbReference type="ARBA" id="ARBA00044633"/>
    </source>
</evidence>
<dbReference type="EC" id="2.5.1.19" evidence="8"/>
<evidence type="ECO:0000256" key="2">
    <source>
        <dbReference type="ARBA" id="ARBA00009948"/>
    </source>
</evidence>
<dbReference type="PIRSF" id="PIRSF000505">
    <property type="entry name" value="EPSPS"/>
    <property type="match status" value="1"/>
</dbReference>
<dbReference type="InterPro" id="IPR001986">
    <property type="entry name" value="Enolpyruvate_Tfrase_dom"/>
</dbReference>
<comment type="caution">
    <text evidence="8">Lacks conserved residue(s) required for the propagation of feature annotation.</text>
</comment>
<organism evidence="11 12">
    <name type="scientific">Roseovarius gahaiensis</name>
    <dbReference type="NCBI Taxonomy" id="2716691"/>
    <lineage>
        <taxon>Bacteria</taxon>
        <taxon>Pseudomonadati</taxon>
        <taxon>Pseudomonadota</taxon>
        <taxon>Alphaproteobacteria</taxon>
        <taxon>Rhodobacterales</taxon>
        <taxon>Roseobacteraceae</taxon>
        <taxon>Roseovarius</taxon>
    </lineage>
</organism>
<feature type="binding site" evidence="8">
    <location>
        <position position="28"/>
    </location>
    <ligand>
        <name>3-phosphoshikimate</name>
        <dbReference type="ChEBI" id="CHEBI:145989"/>
    </ligand>
</feature>
<sequence>MSGHGTPIPMSSHRSTGLSGTADVPGDKSISHRALILGALSVGETVITGLLEGQDVLDTAKAMQAMGADITRDEHGTWRVHGVGVGGFAEPGQVIDCGNSGTGVRLIMGAMATCPITATFTGDASLNKRPMARVTDPLALFGAQAVGRSGGRLPMTIVGADDPLPVRYTVPVPSAQVKSAVLLAGLNAPGQTVVIEQEATRDHTERMLAGFGAQITTEDTDEGRVIILTGQPELSPQTIVVPRDPSSAAFPVCAALITEGSDVLVPNIGLNPTRAGLFTTLREMGADLSYENQREEGGEPVADLRARFSPDMTGVEVPPERAASMIDEYPVLSVVAAFAKGDTVMRGVKELRVKESDRIEAMTTGLRANGVAVEDGPDWWIVTGRGMGNVRGGATCASHLDHRIAMSFLVMGLATQSPVHVDDGGPIATSFPVFEPLMADLGADIRRG</sequence>
<dbReference type="GO" id="GO:0008652">
    <property type="term" value="P:amino acid biosynthetic process"/>
    <property type="evidence" value="ECO:0007669"/>
    <property type="project" value="UniProtKB-KW"/>
</dbReference>
<comment type="similarity">
    <text evidence="2 8">Belongs to the EPSP synthase family.</text>
</comment>
<comment type="catalytic activity">
    <reaction evidence="7">
        <text>3-phosphoshikimate + phosphoenolpyruvate = 5-O-(1-carboxyvinyl)-3-phosphoshikimate + phosphate</text>
        <dbReference type="Rhea" id="RHEA:21256"/>
        <dbReference type="ChEBI" id="CHEBI:43474"/>
        <dbReference type="ChEBI" id="CHEBI:57701"/>
        <dbReference type="ChEBI" id="CHEBI:58702"/>
        <dbReference type="ChEBI" id="CHEBI:145989"/>
        <dbReference type="EC" id="2.5.1.19"/>
    </reaction>
    <physiologicalReaction direction="left-to-right" evidence="7">
        <dbReference type="Rhea" id="RHEA:21257"/>
    </physiologicalReaction>
</comment>
<feature type="region of interest" description="Disordered" evidence="9">
    <location>
        <begin position="1"/>
        <end position="24"/>
    </location>
</feature>
<comment type="function">
    <text evidence="8">Catalyzes the transfer of the enolpyruvyl moiety of phosphoenolpyruvate (PEP) to the 5-hydroxyl of shikimate-3-phosphate (S3P) to produce enolpyruvyl shikimate-3-phosphate and inorganic phosphate.</text>
</comment>
<dbReference type="RefSeq" id="WP_167199045.1">
    <property type="nucleotide sequence ID" value="NZ_JAAORB010000037.1"/>
</dbReference>
<keyword evidence="4 8" id="KW-0028">Amino-acid biosynthesis</keyword>
<feature type="binding site" evidence="8">
    <location>
        <position position="354"/>
    </location>
    <ligand>
        <name>3-phosphoshikimate</name>
        <dbReference type="ChEBI" id="CHEBI:145989"/>
    </ligand>
</feature>
<dbReference type="PROSITE" id="PS00885">
    <property type="entry name" value="EPSP_SYNTHASE_2"/>
    <property type="match status" value="1"/>
</dbReference>
<dbReference type="NCBIfam" id="TIGR01356">
    <property type="entry name" value="aroA"/>
    <property type="match status" value="1"/>
</dbReference>
<dbReference type="GO" id="GO:0003866">
    <property type="term" value="F:3-phosphoshikimate 1-carboxyvinyltransferase activity"/>
    <property type="evidence" value="ECO:0007669"/>
    <property type="project" value="UniProtKB-UniRule"/>
</dbReference>
<feature type="binding site" evidence="8">
    <location>
        <position position="29"/>
    </location>
    <ligand>
        <name>3-phosphoshikimate</name>
        <dbReference type="ChEBI" id="CHEBI:145989"/>
    </ligand>
</feature>
<evidence type="ECO:0000256" key="1">
    <source>
        <dbReference type="ARBA" id="ARBA00004811"/>
    </source>
</evidence>
<dbReference type="Pfam" id="PF00275">
    <property type="entry name" value="EPSP_synthase"/>
    <property type="match status" value="1"/>
</dbReference>
<dbReference type="PANTHER" id="PTHR21090:SF5">
    <property type="entry name" value="PENTAFUNCTIONAL AROM POLYPEPTIDE"/>
    <property type="match status" value="1"/>
</dbReference>
<evidence type="ECO:0000313" key="11">
    <source>
        <dbReference type="EMBL" id="NHQ75532.1"/>
    </source>
</evidence>
<feature type="binding site" evidence="8">
    <location>
        <position position="129"/>
    </location>
    <ligand>
        <name>phosphoenolpyruvate</name>
        <dbReference type="ChEBI" id="CHEBI:58702"/>
    </ligand>
</feature>
<dbReference type="FunFam" id="3.65.10.10:FF:000005">
    <property type="entry name" value="3-phosphoshikimate 1-carboxyvinyltransferase"/>
    <property type="match status" value="1"/>
</dbReference>
<feature type="binding site" evidence="8">
    <location>
        <position position="358"/>
    </location>
    <ligand>
        <name>phosphoenolpyruvate</name>
        <dbReference type="ChEBI" id="CHEBI:58702"/>
    </ligand>
</feature>
<evidence type="ECO:0000256" key="9">
    <source>
        <dbReference type="SAM" id="MobiDB-lite"/>
    </source>
</evidence>
<feature type="domain" description="Enolpyruvate transferase" evidence="10">
    <location>
        <begin position="16"/>
        <end position="436"/>
    </location>
</feature>
<feature type="active site" description="Proton acceptor" evidence="8">
    <location>
        <position position="327"/>
    </location>
</feature>
<evidence type="ECO:0000256" key="8">
    <source>
        <dbReference type="HAMAP-Rule" id="MF_00210"/>
    </source>
</evidence>
<dbReference type="GO" id="GO:0005737">
    <property type="term" value="C:cytoplasm"/>
    <property type="evidence" value="ECO:0007669"/>
    <property type="project" value="UniProtKB-SubCell"/>
</dbReference>
<comment type="subunit">
    <text evidence="8">Monomer.</text>
</comment>
<evidence type="ECO:0000256" key="4">
    <source>
        <dbReference type="ARBA" id="ARBA00022605"/>
    </source>
</evidence>
<name>A0A967BCL1_9RHOB</name>
<dbReference type="Gene3D" id="3.65.10.10">
    <property type="entry name" value="Enolpyruvate transferase domain"/>
    <property type="match status" value="2"/>
</dbReference>
<comment type="pathway">
    <text evidence="1 8">Metabolic intermediate biosynthesis; chorismate biosynthesis; chorismate from D-erythrose 4-phosphate and phosphoenolpyruvate: step 6/7.</text>
</comment>
<dbReference type="InterPro" id="IPR013792">
    <property type="entry name" value="RNA3'P_cycl/enolpyr_Trfase_a/b"/>
</dbReference>
<evidence type="ECO:0000259" key="10">
    <source>
        <dbReference type="Pfam" id="PF00275"/>
    </source>
</evidence>
<accession>A0A967BCL1</accession>
<dbReference type="CDD" id="cd01556">
    <property type="entry name" value="EPSP_synthase"/>
    <property type="match status" value="1"/>
</dbReference>
<feature type="binding site" evidence="8">
    <location>
        <position position="176"/>
    </location>
    <ligand>
        <name>phosphoenolpyruvate</name>
        <dbReference type="ChEBI" id="CHEBI:58702"/>
    </ligand>
</feature>
<dbReference type="HAMAP" id="MF_00210">
    <property type="entry name" value="EPSP_synth"/>
    <property type="match status" value="1"/>
</dbReference>
<protein>
    <recommendedName>
        <fullName evidence="8">3-phosphoshikimate 1-carboxyvinyltransferase</fullName>
        <ecNumber evidence="8">2.5.1.19</ecNumber>
    </recommendedName>
    <alternativeName>
        <fullName evidence="8">5-enolpyruvylshikimate-3-phosphate synthase</fullName>
        <shortName evidence="8">EPSP synthase</shortName>
        <shortName evidence="8">EPSPS</shortName>
    </alternativeName>
</protein>
<reference evidence="11" key="1">
    <citation type="submission" date="2020-03" db="EMBL/GenBank/DDBJ databases">
        <title>Roseovarius gahaiensis sp. nov., isolated from Gahai Saline Lake, China.</title>
        <authorList>
            <person name="Sun X."/>
        </authorList>
    </citation>
    <scope>NUCLEOTIDE SEQUENCE</scope>
    <source>
        <strain evidence="11">GH877</strain>
    </source>
</reference>
<keyword evidence="3 8" id="KW-0963">Cytoplasm</keyword>
<dbReference type="InterPro" id="IPR036968">
    <property type="entry name" value="Enolpyruvate_Tfrase_sf"/>
</dbReference>
<keyword evidence="12" id="KW-1185">Reference proteome</keyword>
<feature type="binding site" evidence="8">
    <location>
        <position position="176"/>
    </location>
    <ligand>
        <name>3-phosphoshikimate</name>
        <dbReference type="ChEBI" id="CHEBI:145989"/>
    </ligand>
</feature>
<dbReference type="EMBL" id="JAAORB010000037">
    <property type="protein sequence ID" value="NHQ75532.1"/>
    <property type="molecule type" value="Genomic_DNA"/>
</dbReference>
<keyword evidence="5 8" id="KW-0808">Transferase</keyword>
<comment type="caution">
    <text evidence="11">The sequence shown here is derived from an EMBL/GenBank/DDBJ whole genome shotgun (WGS) entry which is preliminary data.</text>
</comment>
<dbReference type="Proteomes" id="UP000639775">
    <property type="component" value="Unassembled WGS sequence"/>
</dbReference>
<feature type="binding site" evidence="8">
    <location>
        <position position="33"/>
    </location>
    <ligand>
        <name>3-phosphoshikimate</name>
        <dbReference type="ChEBI" id="CHEBI:145989"/>
    </ligand>
</feature>
<gene>
    <name evidence="8 11" type="primary">aroA</name>
    <name evidence="11" type="ORF">HAT86_13815</name>
</gene>
<evidence type="ECO:0000256" key="6">
    <source>
        <dbReference type="ARBA" id="ARBA00023141"/>
    </source>
</evidence>
<dbReference type="InterPro" id="IPR023193">
    <property type="entry name" value="EPSP_synthase_CS"/>
</dbReference>
<feature type="binding site" evidence="8">
    <location>
        <position position="403"/>
    </location>
    <ligand>
        <name>phosphoenolpyruvate</name>
        <dbReference type="ChEBI" id="CHEBI:58702"/>
    </ligand>
</feature>
<comment type="subcellular location">
    <subcellularLocation>
        <location evidence="8">Cytoplasm</location>
    </subcellularLocation>
</comment>
<proteinExistence type="inferred from homology"/>
<dbReference type="PANTHER" id="PTHR21090">
    <property type="entry name" value="AROM/DEHYDROQUINATE SYNTHASE"/>
    <property type="match status" value="1"/>
</dbReference>
<feature type="binding site" evidence="8">
    <location>
        <position position="28"/>
    </location>
    <ligand>
        <name>phosphoenolpyruvate</name>
        <dbReference type="ChEBI" id="CHEBI:58702"/>
    </ligand>
</feature>
<dbReference type="SUPFAM" id="SSF55205">
    <property type="entry name" value="EPT/RTPC-like"/>
    <property type="match status" value="1"/>
</dbReference>
<feature type="binding site" evidence="8">
    <location>
        <position position="174"/>
    </location>
    <ligand>
        <name>3-phosphoshikimate</name>
        <dbReference type="ChEBI" id="CHEBI:145989"/>
    </ligand>
</feature>
<dbReference type="GO" id="GO:0009073">
    <property type="term" value="P:aromatic amino acid family biosynthetic process"/>
    <property type="evidence" value="ECO:0007669"/>
    <property type="project" value="UniProtKB-KW"/>
</dbReference>
<keyword evidence="6 8" id="KW-0057">Aromatic amino acid biosynthesis</keyword>
<dbReference type="AlphaFoldDB" id="A0A967BCL1"/>
<feature type="binding site" evidence="8">
    <location>
        <position position="101"/>
    </location>
    <ligand>
        <name>phosphoenolpyruvate</name>
        <dbReference type="ChEBI" id="CHEBI:58702"/>
    </ligand>
</feature>
<evidence type="ECO:0000256" key="5">
    <source>
        <dbReference type="ARBA" id="ARBA00022679"/>
    </source>
</evidence>
<evidence type="ECO:0000256" key="3">
    <source>
        <dbReference type="ARBA" id="ARBA00022490"/>
    </source>
</evidence>